<evidence type="ECO:0000313" key="4">
    <source>
        <dbReference type="Proteomes" id="UP000321484"/>
    </source>
</evidence>
<comment type="caution">
    <text evidence="3">The sequence shown here is derived from an EMBL/GenBank/DDBJ whole genome shotgun (WGS) entry which is preliminary data.</text>
</comment>
<feature type="region of interest" description="Disordered" evidence="2">
    <location>
        <begin position="1"/>
        <end position="163"/>
    </location>
</feature>
<accession>A0A511YUG1</accession>
<feature type="compositionally biased region" description="Low complexity" evidence="2">
    <location>
        <begin position="100"/>
        <end position="112"/>
    </location>
</feature>
<feature type="coiled-coil region" evidence="1">
    <location>
        <begin position="485"/>
        <end position="542"/>
    </location>
</feature>
<dbReference type="EMBL" id="BJYK01000001">
    <property type="protein sequence ID" value="GEN78829.1"/>
    <property type="molecule type" value="Genomic_DNA"/>
</dbReference>
<keyword evidence="1" id="KW-0175">Coiled coil</keyword>
<keyword evidence="4" id="KW-1185">Reference proteome</keyword>
<name>A0A511YUG1_9CELL</name>
<dbReference type="AlphaFoldDB" id="A0A511YUG1"/>
<dbReference type="InterPro" id="IPR007139">
    <property type="entry name" value="DUF349"/>
</dbReference>
<gene>
    <name evidence="3" type="ORF">AFE02nite_05630</name>
</gene>
<feature type="compositionally biased region" description="Acidic residues" evidence="2">
    <location>
        <begin position="66"/>
        <end position="76"/>
    </location>
</feature>
<evidence type="ECO:0000313" key="3">
    <source>
        <dbReference type="EMBL" id="GEN78829.1"/>
    </source>
</evidence>
<evidence type="ECO:0008006" key="5">
    <source>
        <dbReference type="Google" id="ProtNLM"/>
    </source>
</evidence>
<evidence type="ECO:0000256" key="2">
    <source>
        <dbReference type="SAM" id="MobiDB-lite"/>
    </source>
</evidence>
<dbReference type="Proteomes" id="UP000321484">
    <property type="component" value="Unassembled WGS sequence"/>
</dbReference>
<dbReference type="RefSeq" id="WP_307726032.1">
    <property type="nucleotide sequence ID" value="NZ_BJYK01000001.1"/>
</dbReference>
<organism evidence="3 4">
    <name type="scientific">Actinotalea fermentans</name>
    <dbReference type="NCBI Taxonomy" id="43671"/>
    <lineage>
        <taxon>Bacteria</taxon>
        <taxon>Bacillati</taxon>
        <taxon>Actinomycetota</taxon>
        <taxon>Actinomycetes</taxon>
        <taxon>Micrococcales</taxon>
        <taxon>Cellulomonadaceae</taxon>
        <taxon>Actinotalea</taxon>
    </lineage>
</organism>
<protein>
    <recommendedName>
        <fullName evidence="5">ATPase</fullName>
    </recommendedName>
</protein>
<sequence>MSENANHATSEDETFIEPGGEAAEAAMPTAVESGAGDEPVPTDEPAPVAPEEATADVSDPTPQTESTDDVTPEEGIIEQAAAIDAASEPVTEPADEDASEPATAPEAVAADAQTPKPAPPSPRAVPRPPKRGRVTPAITGRIAPAVPPPPDLSEEDALHAATFGRVDDEGRVWVREEAGEREVGQYPDTPAAEALAFYVRRYADLHAKIGLFEARLAATDLGVKEIDSTLEHLTAELEAPAAVGDLDALRRRLATLRERADARRTAVEAERTAAKAAAAEARQAMVEAAEKIAATDPAKMQWRPAGEQLRVLLDSWKEAQRCGPRLDRTTEDALWKRFSHARSTFDRERRRWFAELEKANAGAREVKERIVAEAEALATSTDWGGASAAYRDLMARWKSAGRANRKDDDALWARFRAAQDAFFAARDEHHRTTDAEFGANLELKLALLEEAERLVPVKDLAAAKSELRAIQDRWEKIGKVPRADVQRVEGRLRAVEQAVRDAEQSRWQRTNPETRARAEGAAAQLVSAIAALEADLDKARAKGDARKVAEIEESLSARRAWLEQVERAAAESRG</sequence>
<evidence type="ECO:0000256" key="1">
    <source>
        <dbReference type="SAM" id="Coils"/>
    </source>
</evidence>
<dbReference type="Pfam" id="PF03993">
    <property type="entry name" value="DUF349"/>
    <property type="match status" value="3"/>
</dbReference>
<reference evidence="3 4" key="1">
    <citation type="submission" date="2019-07" db="EMBL/GenBank/DDBJ databases">
        <title>Whole genome shotgun sequence of Actinotalea fermentans NBRC 105374.</title>
        <authorList>
            <person name="Hosoyama A."/>
            <person name="Uohara A."/>
            <person name="Ohji S."/>
            <person name="Ichikawa N."/>
        </authorList>
    </citation>
    <scope>NUCLEOTIDE SEQUENCE [LARGE SCALE GENOMIC DNA]</scope>
    <source>
        <strain evidence="3 4">NBRC 105374</strain>
    </source>
</reference>
<feature type="compositionally biased region" description="Pro residues" evidence="2">
    <location>
        <begin position="116"/>
        <end position="127"/>
    </location>
</feature>
<proteinExistence type="predicted"/>